<organism evidence="2 3">
    <name type="scientific">Liparis tanakae</name>
    <name type="common">Tanaka's snailfish</name>
    <dbReference type="NCBI Taxonomy" id="230148"/>
    <lineage>
        <taxon>Eukaryota</taxon>
        <taxon>Metazoa</taxon>
        <taxon>Chordata</taxon>
        <taxon>Craniata</taxon>
        <taxon>Vertebrata</taxon>
        <taxon>Euteleostomi</taxon>
        <taxon>Actinopterygii</taxon>
        <taxon>Neopterygii</taxon>
        <taxon>Teleostei</taxon>
        <taxon>Neoteleostei</taxon>
        <taxon>Acanthomorphata</taxon>
        <taxon>Eupercaria</taxon>
        <taxon>Perciformes</taxon>
        <taxon>Cottioidei</taxon>
        <taxon>Cottales</taxon>
        <taxon>Liparidae</taxon>
        <taxon>Liparis</taxon>
    </lineage>
</organism>
<comment type="caution">
    <text evidence="2">The sequence shown here is derived from an EMBL/GenBank/DDBJ whole genome shotgun (WGS) entry which is preliminary data.</text>
</comment>
<sequence>MVSSHSRLELSLLTSLLATQRYQPVWLRLMLVTLITLASPRAKAETLPPRVSCCHAYRIGPVPLSRLQRIHMAEPSTGDASLIRSFSMLTAALSEMTVRRPSVSASCWNLVPFPKLYTTALMASVPGLVKLQMYRSGRPAPHSRITALPTTPDTLVSRKSRY</sequence>
<proteinExistence type="predicted"/>
<keyword evidence="3" id="KW-1185">Reference proteome</keyword>
<dbReference type="AlphaFoldDB" id="A0A4Z2HCX0"/>
<gene>
    <name evidence="2" type="ORF">EYF80_026331</name>
</gene>
<name>A0A4Z2HCX0_9TELE</name>
<accession>A0A4Z2HCX0</accession>
<evidence type="ECO:0000313" key="2">
    <source>
        <dbReference type="EMBL" id="TNN63481.1"/>
    </source>
</evidence>
<protein>
    <submittedName>
        <fullName evidence="2">Uncharacterized protein</fullName>
    </submittedName>
</protein>
<dbReference type="EMBL" id="SRLO01000272">
    <property type="protein sequence ID" value="TNN63481.1"/>
    <property type="molecule type" value="Genomic_DNA"/>
</dbReference>
<evidence type="ECO:0000256" key="1">
    <source>
        <dbReference type="SAM" id="MobiDB-lite"/>
    </source>
</evidence>
<feature type="region of interest" description="Disordered" evidence="1">
    <location>
        <begin position="139"/>
        <end position="162"/>
    </location>
</feature>
<dbReference type="Proteomes" id="UP000314294">
    <property type="component" value="Unassembled WGS sequence"/>
</dbReference>
<evidence type="ECO:0000313" key="3">
    <source>
        <dbReference type="Proteomes" id="UP000314294"/>
    </source>
</evidence>
<reference evidence="2 3" key="1">
    <citation type="submission" date="2019-03" db="EMBL/GenBank/DDBJ databases">
        <title>First draft genome of Liparis tanakae, snailfish: a comprehensive survey of snailfish specific genes.</title>
        <authorList>
            <person name="Kim W."/>
            <person name="Song I."/>
            <person name="Jeong J.-H."/>
            <person name="Kim D."/>
            <person name="Kim S."/>
            <person name="Ryu S."/>
            <person name="Song J.Y."/>
            <person name="Lee S.K."/>
        </authorList>
    </citation>
    <scope>NUCLEOTIDE SEQUENCE [LARGE SCALE GENOMIC DNA]</scope>
    <source>
        <tissue evidence="2">Muscle</tissue>
    </source>
</reference>